<dbReference type="SUPFAM" id="SSF58069">
    <property type="entry name" value="Virus ectodomain"/>
    <property type="match status" value="1"/>
</dbReference>
<sequence>AAIDFLLLAQGHGCQEFEGLCCMNLSDHSVSIHKCIQELEQ</sequence>
<name>A0A093G5F6_DRYPU</name>
<proteinExistence type="predicted"/>
<dbReference type="AlphaFoldDB" id="A0A093G5F6"/>
<gene>
    <name evidence="1" type="ORF">N307_04323</name>
</gene>
<dbReference type="EMBL" id="KL214834">
    <property type="protein sequence ID" value="KFV62052.1"/>
    <property type="molecule type" value="Genomic_DNA"/>
</dbReference>
<reference evidence="1 2" key="1">
    <citation type="submission" date="2014-04" db="EMBL/GenBank/DDBJ databases">
        <title>Genome evolution of avian class.</title>
        <authorList>
            <person name="Zhang G."/>
            <person name="Li C."/>
        </authorList>
    </citation>
    <scope>NUCLEOTIDE SEQUENCE [LARGE SCALE GENOMIC DNA]</scope>
    <source>
        <strain evidence="1">BGI_N307</strain>
    </source>
</reference>
<evidence type="ECO:0000313" key="2">
    <source>
        <dbReference type="Proteomes" id="UP000053875"/>
    </source>
</evidence>
<dbReference type="Gene3D" id="1.10.287.210">
    <property type="match status" value="1"/>
</dbReference>
<dbReference type="Proteomes" id="UP000053875">
    <property type="component" value="Unassembled WGS sequence"/>
</dbReference>
<accession>A0A093G5F6</accession>
<feature type="non-terminal residue" evidence="1">
    <location>
        <position position="1"/>
    </location>
</feature>
<feature type="non-terminal residue" evidence="1">
    <location>
        <position position="41"/>
    </location>
</feature>
<protein>
    <submittedName>
        <fullName evidence="1">Uncharacterized protein</fullName>
    </submittedName>
</protein>
<evidence type="ECO:0000313" key="1">
    <source>
        <dbReference type="EMBL" id="KFV62052.1"/>
    </source>
</evidence>
<organism evidence="1 2">
    <name type="scientific">Dryobates pubescens</name>
    <name type="common">Downy woodpecker</name>
    <name type="synonym">Picoides pubescens</name>
    <dbReference type="NCBI Taxonomy" id="118200"/>
    <lineage>
        <taxon>Eukaryota</taxon>
        <taxon>Metazoa</taxon>
        <taxon>Chordata</taxon>
        <taxon>Craniata</taxon>
        <taxon>Vertebrata</taxon>
        <taxon>Euteleostomi</taxon>
        <taxon>Archelosauria</taxon>
        <taxon>Archosauria</taxon>
        <taxon>Dinosauria</taxon>
        <taxon>Saurischia</taxon>
        <taxon>Theropoda</taxon>
        <taxon>Coelurosauria</taxon>
        <taxon>Aves</taxon>
        <taxon>Neognathae</taxon>
        <taxon>Neoaves</taxon>
        <taxon>Telluraves</taxon>
        <taxon>Coraciimorphae</taxon>
        <taxon>Piciformes</taxon>
        <taxon>Picidae</taxon>
        <taxon>Dryobates</taxon>
    </lineage>
</organism>
<keyword evidence="2" id="KW-1185">Reference proteome</keyword>